<protein>
    <submittedName>
        <fullName evidence="3">Anti-sigma-K factor RskA</fullName>
    </submittedName>
</protein>
<proteinExistence type="predicted"/>
<name>A0ABU0IDE9_9HYPH</name>
<accession>A0ABU0IDE9</accession>
<comment type="caution">
    <text evidence="3">The sequence shown here is derived from an EMBL/GenBank/DDBJ whole genome shotgun (WGS) entry which is preliminary data.</text>
</comment>
<evidence type="ECO:0000313" key="4">
    <source>
        <dbReference type="Proteomes" id="UP001235269"/>
    </source>
</evidence>
<keyword evidence="1" id="KW-0812">Transmembrane</keyword>
<feature type="transmembrane region" description="Helical" evidence="1">
    <location>
        <begin position="100"/>
        <end position="123"/>
    </location>
</feature>
<gene>
    <name evidence="3" type="ORF">QO005_001593</name>
</gene>
<evidence type="ECO:0000256" key="1">
    <source>
        <dbReference type="SAM" id="Phobius"/>
    </source>
</evidence>
<evidence type="ECO:0000313" key="3">
    <source>
        <dbReference type="EMBL" id="MDQ0455259.1"/>
    </source>
</evidence>
<dbReference type="Pfam" id="PF10099">
    <property type="entry name" value="RskA_C"/>
    <property type="match status" value="1"/>
</dbReference>
<keyword evidence="1" id="KW-1133">Transmembrane helix</keyword>
<evidence type="ECO:0000259" key="2">
    <source>
        <dbReference type="Pfam" id="PF10099"/>
    </source>
</evidence>
<keyword evidence="1" id="KW-0472">Membrane</keyword>
<dbReference type="InterPro" id="IPR018764">
    <property type="entry name" value="RskA_C"/>
</dbReference>
<dbReference type="Proteomes" id="UP001235269">
    <property type="component" value="Unassembled WGS sequence"/>
</dbReference>
<dbReference type="EMBL" id="JAUSWH010000004">
    <property type="protein sequence ID" value="MDQ0455259.1"/>
    <property type="molecule type" value="Genomic_DNA"/>
</dbReference>
<dbReference type="RefSeq" id="WP_307157458.1">
    <property type="nucleotide sequence ID" value="NZ_JAUSWH010000004.1"/>
</dbReference>
<organism evidence="3 4">
    <name type="scientific">Rhizobium paknamense</name>
    <dbReference type="NCBI Taxonomy" id="1206817"/>
    <lineage>
        <taxon>Bacteria</taxon>
        <taxon>Pseudomonadati</taxon>
        <taxon>Pseudomonadota</taxon>
        <taxon>Alphaproteobacteria</taxon>
        <taxon>Hyphomicrobiales</taxon>
        <taxon>Rhizobiaceae</taxon>
        <taxon>Rhizobium/Agrobacterium group</taxon>
        <taxon>Rhizobium</taxon>
    </lineage>
</organism>
<dbReference type="PANTHER" id="PTHR37461:SF1">
    <property type="entry name" value="ANTI-SIGMA-K FACTOR RSKA"/>
    <property type="match status" value="1"/>
</dbReference>
<feature type="domain" description="Anti-sigma K factor RskA C-terminal" evidence="2">
    <location>
        <begin position="123"/>
        <end position="232"/>
    </location>
</feature>
<dbReference type="PANTHER" id="PTHR37461">
    <property type="entry name" value="ANTI-SIGMA-K FACTOR RSKA"/>
    <property type="match status" value="1"/>
</dbReference>
<keyword evidence="4" id="KW-1185">Reference proteome</keyword>
<reference evidence="3 4" key="1">
    <citation type="submission" date="2023-07" db="EMBL/GenBank/DDBJ databases">
        <title>Genomic Encyclopedia of Type Strains, Phase IV (KMG-IV): sequencing the most valuable type-strain genomes for metagenomic binning, comparative biology and taxonomic classification.</title>
        <authorList>
            <person name="Goeker M."/>
        </authorList>
    </citation>
    <scope>NUCLEOTIDE SEQUENCE [LARGE SCALE GENOMIC DNA]</scope>
    <source>
        <strain evidence="3 4">DSM 100301</strain>
    </source>
</reference>
<sequence length="241" mass="26026">MTTPDQSKGDRSRDEVLAGEYVLGVLGAEERRQVEDRLRKDRQFAAIVHRWEENLSDFNEDYGVELPPPEAFAKVEAKLSPRAPRSGLAFRFADLWNSLAFWRGIALVSLIGIASFAGVEFGLWESRFSAPPMVADLQAEDAAISLVARFDRISGKLKVTPVAATAPQKKSLELWVIDGSKPARSLGVLPQSGEGEVIVPDSLRRQVKEGVVFAVSVEPFGGSPTGSATGPVIASGTLHGL</sequence>
<dbReference type="InterPro" id="IPR051474">
    <property type="entry name" value="Anti-sigma-K/W_factor"/>
</dbReference>